<dbReference type="RefSeq" id="WP_073578062.1">
    <property type="nucleotide sequence ID" value="NZ_BAAAJZ010000008.1"/>
</dbReference>
<dbReference type="AlphaFoldDB" id="A0A852VW13"/>
<evidence type="ECO:0000313" key="2">
    <source>
        <dbReference type="Proteomes" id="UP000549695"/>
    </source>
</evidence>
<dbReference type="GeneID" id="98051229"/>
<dbReference type="Proteomes" id="UP000549695">
    <property type="component" value="Unassembled WGS sequence"/>
</dbReference>
<organism evidence="1 2">
    <name type="scientific">Pseudonocardia alni</name>
    <name type="common">Amycolata alni</name>
    <dbReference type="NCBI Taxonomy" id="33907"/>
    <lineage>
        <taxon>Bacteria</taxon>
        <taxon>Bacillati</taxon>
        <taxon>Actinomycetota</taxon>
        <taxon>Actinomycetes</taxon>
        <taxon>Pseudonocardiales</taxon>
        <taxon>Pseudonocardiaceae</taxon>
        <taxon>Pseudonocardia</taxon>
    </lineage>
</organism>
<sequence length="162" mass="17346">MTVVRLLGPPRAGGVDPVRGRKPWALLALVLCSSGPVPRCRAVGLLFPDAGDPGAALRWTLSRARRATGGAVRLGGDPLRVEPVAGTVVDVFDVLAGRRPRFWPLGEATLPLLEGREPDVPEFAAWLHGRRRDLARSGRLLQQTYCSSTSSASPAGRNPARR</sequence>
<gene>
    <name evidence="1" type="ORF">HDA37_001433</name>
</gene>
<proteinExistence type="predicted"/>
<dbReference type="GO" id="GO:0003677">
    <property type="term" value="F:DNA binding"/>
    <property type="evidence" value="ECO:0007669"/>
    <property type="project" value="UniProtKB-KW"/>
</dbReference>
<comment type="caution">
    <text evidence="1">The sequence shown here is derived from an EMBL/GenBank/DDBJ whole genome shotgun (WGS) entry which is preliminary data.</text>
</comment>
<evidence type="ECO:0000313" key="1">
    <source>
        <dbReference type="EMBL" id="NYG01148.1"/>
    </source>
</evidence>
<name>A0A852VW13_PSEA5</name>
<keyword evidence="1" id="KW-0238">DNA-binding</keyword>
<dbReference type="EMBL" id="JACCCZ010000001">
    <property type="protein sequence ID" value="NYG01148.1"/>
    <property type="molecule type" value="Genomic_DNA"/>
</dbReference>
<protein>
    <submittedName>
        <fullName evidence="1">DNA-binding SARP family transcriptional activator</fullName>
    </submittedName>
</protein>
<reference evidence="1 2" key="1">
    <citation type="submission" date="2020-07" db="EMBL/GenBank/DDBJ databases">
        <title>Sequencing the genomes of 1000 actinobacteria strains.</title>
        <authorList>
            <person name="Klenk H.-P."/>
        </authorList>
    </citation>
    <scope>NUCLEOTIDE SEQUENCE [LARGE SCALE GENOMIC DNA]</scope>
    <source>
        <strain evidence="1 2">DSM 44749</strain>
    </source>
</reference>
<accession>A0A852VW13</accession>
<keyword evidence="2" id="KW-1185">Reference proteome</keyword>